<dbReference type="SUPFAM" id="SSF140566">
    <property type="entry name" value="FlgN-like"/>
    <property type="match status" value="1"/>
</dbReference>
<dbReference type="InterPro" id="IPR036679">
    <property type="entry name" value="FlgN-like_sf"/>
</dbReference>
<dbReference type="Proteomes" id="UP000317901">
    <property type="component" value="Unassembled WGS sequence"/>
</dbReference>
<dbReference type="Gene3D" id="1.20.58.300">
    <property type="entry name" value="FlgN-like"/>
    <property type="match status" value="1"/>
</dbReference>
<keyword evidence="4" id="KW-0969">Cilium</keyword>
<dbReference type="OrthoDB" id="5600584at2"/>
<name>A0A5C5PRY6_9PSED</name>
<dbReference type="GO" id="GO:0044780">
    <property type="term" value="P:bacterial-type flagellum assembly"/>
    <property type="evidence" value="ECO:0007669"/>
    <property type="project" value="InterPro"/>
</dbReference>
<accession>A0A5C5PRY6</accession>
<evidence type="ECO:0000256" key="3">
    <source>
        <dbReference type="ARBA" id="ARBA00022795"/>
    </source>
</evidence>
<dbReference type="AlphaFoldDB" id="A0A5C5PRY6"/>
<dbReference type="InterPro" id="IPR007809">
    <property type="entry name" value="FlgN-like"/>
</dbReference>
<protein>
    <submittedName>
        <fullName evidence="4">Flagellar protein FlgN</fullName>
    </submittedName>
</protein>
<keyword evidence="3" id="KW-1005">Bacterial flagellum biogenesis</keyword>
<reference evidence="4 5" key="1">
    <citation type="submission" date="2019-06" db="EMBL/GenBank/DDBJ databases">
        <title>Pseudomonas bimorpha sp. nov. isolated from bovine raw milk and skim milk concentrate.</title>
        <authorList>
            <person name="Hofmann K."/>
            <person name="Huptas C."/>
            <person name="Doll E."/>
            <person name="Scherer S."/>
            <person name="Wenning M."/>
        </authorList>
    </citation>
    <scope>NUCLEOTIDE SEQUENCE [LARGE SCALE GENOMIC DNA]</scope>
    <source>
        <strain evidence="4 5">DSM 108990</strain>
    </source>
</reference>
<dbReference type="RefSeq" id="WP_146427621.1">
    <property type="nucleotide sequence ID" value="NZ_VFIP01000074.1"/>
</dbReference>
<keyword evidence="4" id="KW-0282">Flagellum</keyword>
<sequence length="144" mass="16110">MSQRDQLLSIIERDVLDDVTDFALLNEQMTRLHGLLLARDTDEINVANESILLLLDAVRGRARRRSKVLAAFQLGAGSQAMDTLIGYLAPVRQSRVHTAWKEVVSGAERCLLLNERNGKLLALQSDIVQRLLDPQAGELYAPEY</sequence>
<evidence type="ECO:0000313" key="5">
    <source>
        <dbReference type="Proteomes" id="UP000317901"/>
    </source>
</evidence>
<dbReference type="Pfam" id="PF05130">
    <property type="entry name" value="FlgN"/>
    <property type="match status" value="1"/>
</dbReference>
<evidence type="ECO:0000313" key="4">
    <source>
        <dbReference type="EMBL" id="TWR80607.1"/>
    </source>
</evidence>
<keyword evidence="4" id="KW-0966">Cell projection</keyword>
<dbReference type="EMBL" id="VFIP01000074">
    <property type="protein sequence ID" value="TWR80607.1"/>
    <property type="molecule type" value="Genomic_DNA"/>
</dbReference>
<organism evidence="4 5">
    <name type="scientific">Pseudomonas saxonica</name>
    <dbReference type="NCBI Taxonomy" id="2600598"/>
    <lineage>
        <taxon>Bacteria</taxon>
        <taxon>Pseudomonadati</taxon>
        <taxon>Pseudomonadota</taxon>
        <taxon>Gammaproteobacteria</taxon>
        <taxon>Pseudomonadales</taxon>
        <taxon>Pseudomonadaceae</taxon>
        <taxon>Pseudomonas</taxon>
    </lineage>
</organism>
<comment type="function">
    <text evidence="1">Required for the efficient initiation of filament assembly.</text>
</comment>
<gene>
    <name evidence="4" type="ORF">FJD37_22625</name>
</gene>
<comment type="caution">
    <text evidence="4">The sequence shown here is derived from an EMBL/GenBank/DDBJ whole genome shotgun (WGS) entry which is preliminary data.</text>
</comment>
<proteinExistence type="inferred from homology"/>
<evidence type="ECO:0000256" key="2">
    <source>
        <dbReference type="ARBA" id="ARBA00007703"/>
    </source>
</evidence>
<comment type="similarity">
    <text evidence="2">Belongs to the FlgN family.</text>
</comment>
<evidence type="ECO:0000256" key="1">
    <source>
        <dbReference type="ARBA" id="ARBA00002397"/>
    </source>
</evidence>